<sequence length="187" mass="21257">MNKDGLRKVMIGKRNFLTKQEIFDKSKLVQQNLFSLPEFQQAKNVLSYVSFGTEVRTQDIIEHCLIEGKKVVVPFTDFQKHKLLLFKFESFGLLAPSDFGIPEPNPKTAKPAKAKDLDLIIAPGLAFDEHKHRIGYGKGYFDSFLSDLKNKPLVVALAYDFQVVDSVPVEENDVKVDKIVTDKRIIE</sequence>
<dbReference type="GO" id="GO:0005524">
    <property type="term" value="F:ATP binding"/>
    <property type="evidence" value="ECO:0007669"/>
    <property type="project" value="UniProtKB-KW"/>
</dbReference>
<reference evidence="4" key="1">
    <citation type="submission" date="2021-03" db="EMBL/GenBank/DDBJ databases">
        <authorList>
            <person name="Jaffe A."/>
        </authorList>
    </citation>
    <scope>NUCLEOTIDE SEQUENCE</scope>
    <source>
        <strain evidence="4">RIFCSPHIGHO2_01_FULL_GW2011_AR10_43_9</strain>
    </source>
</reference>
<keyword evidence="2" id="KW-0547">Nucleotide-binding</keyword>
<dbReference type="PANTHER" id="PTHR23407">
    <property type="entry name" value="ATPASE INHIBITOR/5-FORMYLTETRAHYDROFOLATE CYCLO-LIGASE"/>
    <property type="match status" value="1"/>
</dbReference>
<reference evidence="4" key="2">
    <citation type="submission" date="2021-05" db="EMBL/GenBank/DDBJ databases">
        <title>Protein family content uncovers lineage relationships and bacterial pathway maintenance mechanisms in DPANN archaea.</title>
        <authorList>
            <person name="Castelle C.J."/>
            <person name="Meheust R."/>
            <person name="Jaffe A.L."/>
            <person name="Seitz K."/>
            <person name="Gong X."/>
            <person name="Baker B.J."/>
            <person name="Banfield J.F."/>
        </authorList>
    </citation>
    <scope>NUCLEOTIDE SEQUENCE</scope>
    <source>
        <strain evidence="4">RIFCSPHIGHO2_01_FULL_GW2011_AR10_43_9</strain>
    </source>
</reference>
<organism evidence="4 5">
    <name type="scientific">Candidatus Iainarchaeum sp</name>
    <dbReference type="NCBI Taxonomy" id="3101447"/>
    <lineage>
        <taxon>Archaea</taxon>
        <taxon>Candidatus Iainarchaeota</taxon>
        <taxon>Candidatus Iainarchaeia</taxon>
        <taxon>Candidatus Iainarchaeales</taxon>
        <taxon>Candidatus Iainarchaeaceae</taxon>
        <taxon>Candidatus Iainarchaeum</taxon>
    </lineage>
</organism>
<dbReference type="SUPFAM" id="SSF100950">
    <property type="entry name" value="NagB/RpiA/CoA transferase-like"/>
    <property type="match status" value="1"/>
</dbReference>
<dbReference type="PIRSF" id="PIRSF006806">
    <property type="entry name" value="FTHF_cligase"/>
    <property type="match status" value="1"/>
</dbReference>
<gene>
    <name evidence="4" type="ORF">J4224_00375</name>
</gene>
<dbReference type="InterPro" id="IPR037171">
    <property type="entry name" value="NagB/RpiA_transferase-like"/>
</dbReference>
<dbReference type="GO" id="GO:0009396">
    <property type="term" value="P:folic acid-containing compound biosynthetic process"/>
    <property type="evidence" value="ECO:0007669"/>
    <property type="project" value="TreeGrafter"/>
</dbReference>
<evidence type="ECO:0000256" key="2">
    <source>
        <dbReference type="ARBA" id="ARBA00022741"/>
    </source>
</evidence>
<name>A0A8T4L5E2_9ARCH</name>
<proteinExistence type="inferred from homology"/>
<dbReference type="Proteomes" id="UP000683213">
    <property type="component" value="Unassembled WGS sequence"/>
</dbReference>
<protein>
    <submittedName>
        <fullName evidence="4">5-formyltetrahydrofolate cyclo-ligase</fullName>
        <ecNumber evidence="4">6.3.3.2</ecNumber>
    </submittedName>
</protein>
<comment type="similarity">
    <text evidence="1">Belongs to the 5-formyltetrahydrofolate cyclo-ligase family.</text>
</comment>
<dbReference type="AlphaFoldDB" id="A0A8T4L5E2"/>
<evidence type="ECO:0000256" key="1">
    <source>
        <dbReference type="ARBA" id="ARBA00010638"/>
    </source>
</evidence>
<evidence type="ECO:0000313" key="4">
    <source>
        <dbReference type="EMBL" id="MBS3058865.1"/>
    </source>
</evidence>
<dbReference type="NCBIfam" id="TIGR02727">
    <property type="entry name" value="MTHFS_bact"/>
    <property type="match status" value="1"/>
</dbReference>
<dbReference type="InterPro" id="IPR002698">
    <property type="entry name" value="FTHF_cligase"/>
</dbReference>
<dbReference type="InterPro" id="IPR024185">
    <property type="entry name" value="FTHF_cligase-like_sf"/>
</dbReference>
<dbReference type="EC" id="6.3.3.2" evidence="4"/>
<dbReference type="Gene3D" id="3.40.50.10420">
    <property type="entry name" value="NagB/RpiA/CoA transferase-like"/>
    <property type="match status" value="1"/>
</dbReference>
<keyword evidence="3" id="KW-0067">ATP-binding</keyword>
<keyword evidence="4" id="KW-0436">Ligase</keyword>
<dbReference type="EMBL" id="JAGVWF010000004">
    <property type="protein sequence ID" value="MBS3058865.1"/>
    <property type="molecule type" value="Genomic_DNA"/>
</dbReference>
<dbReference type="GO" id="GO:0030272">
    <property type="term" value="F:5-formyltetrahydrofolate cyclo-ligase activity"/>
    <property type="evidence" value="ECO:0007669"/>
    <property type="project" value="UniProtKB-EC"/>
</dbReference>
<accession>A0A8T4L5E2</accession>
<dbReference type="GO" id="GO:0035999">
    <property type="term" value="P:tetrahydrofolate interconversion"/>
    <property type="evidence" value="ECO:0007669"/>
    <property type="project" value="TreeGrafter"/>
</dbReference>
<dbReference type="Pfam" id="PF01812">
    <property type="entry name" value="5-FTHF_cyc-lig"/>
    <property type="match status" value="1"/>
</dbReference>
<comment type="caution">
    <text evidence="4">The sequence shown here is derived from an EMBL/GenBank/DDBJ whole genome shotgun (WGS) entry which is preliminary data.</text>
</comment>
<dbReference type="PANTHER" id="PTHR23407:SF1">
    <property type="entry name" value="5-FORMYLTETRAHYDROFOLATE CYCLO-LIGASE"/>
    <property type="match status" value="1"/>
</dbReference>
<evidence type="ECO:0000313" key="5">
    <source>
        <dbReference type="Proteomes" id="UP000683213"/>
    </source>
</evidence>
<evidence type="ECO:0000256" key="3">
    <source>
        <dbReference type="ARBA" id="ARBA00022840"/>
    </source>
</evidence>